<dbReference type="HOGENOM" id="CLU_1911704_0_0_1"/>
<dbReference type="OrthoDB" id="2985972at2759"/>
<dbReference type="EMBL" id="KN831965">
    <property type="protein sequence ID" value="KIO05893.1"/>
    <property type="molecule type" value="Genomic_DNA"/>
</dbReference>
<reference evidence="2" key="2">
    <citation type="submission" date="2015-01" db="EMBL/GenBank/DDBJ databases">
        <title>Evolutionary Origins and Diversification of the Mycorrhizal Mutualists.</title>
        <authorList>
            <consortium name="DOE Joint Genome Institute"/>
            <consortium name="Mycorrhizal Genomics Consortium"/>
            <person name="Kohler A."/>
            <person name="Kuo A."/>
            <person name="Nagy L.G."/>
            <person name="Floudas D."/>
            <person name="Copeland A."/>
            <person name="Barry K.W."/>
            <person name="Cichocki N."/>
            <person name="Veneault-Fourrey C."/>
            <person name="LaButti K."/>
            <person name="Lindquist E.A."/>
            <person name="Lipzen A."/>
            <person name="Lundell T."/>
            <person name="Morin E."/>
            <person name="Murat C."/>
            <person name="Riley R."/>
            <person name="Ohm R."/>
            <person name="Sun H."/>
            <person name="Tunlid A."/>
            <person name="Henrissat B."/>
            <person name="Grigoriev I.V."/>
            <person name="Hibbett D.S."/>
            <person name="Martin F."/>
        </authorList>
    </citation>
    <scope>NUCLEOTIDE SEQUENCE [LARGE SCALE GENOMIC DNA]</scope>
    <source>
        <strain evidence="2">Marx 270</strain>
    </source>
</reference>
<dbReference type="InParanoid" id="A0A0C3JA46"/>
<proteinExistence type="predicted"/>
<organism evidence="1 2">
    <name type="scientific">Pisolithus tinctorius Marx 270</name>
    <dbReference type="NCBI Taxonomy" id="870435"/>
    <lineage>
        <taxon>Eukaryota</taxon>
        <taxon>Fungi</taxon>
        <taxon>Dikarya</taxon>
        <taxon>Basidiomycota</taxon>
        <taxon>Agaricomycotina</taxon>
        <taxon>Agaricomycetes</taxon>
        <taxon>Agaricomycetidae</taxon>
        <taxon>Boletales</taxon>
        <taxon>Sclerodermatineae</taxon>
        <taxon>Pisolithaceae</taxon>
        <taxon>Pisolithus</taxon>
    </lineage>
</organism>
<evidence type="ECO:0000313" key="2">
    <source>
        <dbReference type="Proteomes" id="UP000054217"/>
    </source>
</evidence>
<keyword evidence="2" id="KW-1185">Reference proteome</keyword>
<dbReference type="AlphaFoldDB" id="A0A0C3JA46"/>
<reference evidence="1 2" key="1">
    <citation type="submission" date="2014-04" db="EMBL/GenBank/DDBJ databases">
        <authorList>
            <consortium name="DOE Joint Genome Institute"/>
            <person name="Kuo A."/>
            <person name="Kohler A."/>
            <person name="Costa M.D."/>
            <person name="Nagy L.G."/>
            <person name="Floudas D."/>
            <person name="Copeland A."/>
            <person name="Barry K.W."/>
            <person name="Cichocki N."/>
            <person name="Veneault-Fourrey C."/>
            <person name="LaButti K."/>
            <person name="Lindquist E.A."/>
            <person name="Lipzen A."/>
            <person name="Lundell T."/>
            <person name="Morin E."/>
            <person name="Murat C."/>
            <person name="Sun H."/>
            <person name="Tunlid A."/>
            <person name="Henrissat B."/>
            <person name="Grigoriev I.V."/>
            <person name="Hibbett D.S."/>
            <person name="Martin F."/>
            <person name="Nordberg H.P."/>
            <person name="Cantor M.N."/>
            <person name="Hua S.X."/>
        </authorList>
    </citation>
    <scope>NUCLEOTIDE SEQUENCE [LARGE SCALE GENOMIC DNA]</scope>
    <source>
        <strain evidence="1 2">Marx 270</strain>
    </source>
</reference>
<evidence type="ECO:0000313" key="1">
    <source>
        <dbReference type="EMBL" id="KIO05893.1"/>
    </source>
</evidence>
<protein>
    <submittedName>
        <fullName evidence="1">Uncharacterized protein</fullName>
    </submittedName>
</protein>
<sequence>FIQKYQCGATQCFAIAHIWHERFAYHPSEFVRLGCNFHIPKVFTHGFKELNHFLLKEISKEHCWLIDEKVFIVVVYVKAMLDEHYKIVACKEPIILSHANDCQNPTACQEDWHAVWWNGMGHFLLNGRNPL</sequence>
<dbReference type="Proteomes" id="UP000054217">
    <property type="component" value="Unassembled WGS sequence"/>
</dbReference>
<gene>
    <name evidence="1" type="ORF">M404DRAFT_947737</name>
</gene>
<accession>A0A0C3JA46</accession>
<name>A0A0C3JA46_PISTI</name>
<feature type="non-terminal residue" evidence="1">
    <location>
        <position position="1"/>
    </location>
</feature>